<dbReference type="PANTHER" id="PTHR40465:SF1">
    <property type="entry name" value="DUF6534 DOMAIN-CONTAINING PROTEIN"/>
    <property type="match status" value="1"/>
</dbReference>
<evidence type="ECO:0000313" key="4">
    <source>
        <dbReference type="EMBL" id="GAT58226.1"/>
    </source>
</evidence>
<organism evidence="4 5">
    <name type="scientific">Mycena chlorophos</name>
    <name type="common">Agaric fungus</name>
    <name type="synonym">Agaricus chlorophos</name>
    <dbReference type="NCBI Taxonomy" id="658473"/>
    <lineage>
        <taxon>Eukaryota</taxon>
        <taxon>Fungi</taxon>
        <taxon>Dikarya</taxon>
        <taxon>Basidiomycota</taxon>
        <taxon>Agaricomycotina</taxon>
        <taxon>Agaricomycetes</taxon>
        <taxon>Agaricomycetidae</taxon>
        <taxon>Agaricales</taxon>
        <taxon>Marasmiineae</taxon>
        <taxon>Mycenaceae</taxon>
        <taxon>Mycena</taxon>
    </lineage>
</organism>
<feature type="domain" description="DUF6534" evidence="3">
    <location>
        <begin position="168"/>
        <end position="257"/>
    </location>
</feature>
<evidence type="ECO:0000256" key="1">
    <source>
        <dbReference type="SAM" id="MobiDB-lite"/>
    </source>
</evidence>
<feature type="region of interest" description="Disordered" evidence="1">
    <location>
        <begin position="286"/>
        <end position="348"/>
    </location>
</feature>
<protein>
    <recommendedName>
        <fullName evidence="3">DUF6534 domain-containing protein</fullName>
    </recommendedName>
</protein>
<name>A0ABQ0M7V2_MYCCL</name>
<feature type="transmembrane region" description="Helical" evidence="2">
    <location>
        <begin position="204"/>
        <end position="228"/>
    </location>
</feature>
<dbReference type="Proteomes" id="UP000815677">
    <property type="component" value="Unassembled WGS sequence"/>
</dbReference>
<accession>A0ABQ0M7V2</accession>
<feature type="transmembrane region" description="Helical" evidence="2">
    <location>
        <begin position="53"/>
        <end position="72"/>
    </location>
</feature>
<feature type="transmembrane region" description="Helical" evidence="2">
    <location>
        <begin position="119"/>
        <end position="143"/>
    </location>
</feature>
<keyword evidence="5" id="KW-1185">Reference proteome</keyword>
<feature type="compositionally biased region" description="Basic and acidic residues" evidence="1">
    <location>
        <begin position="286"/>
        <end position="318"/>
    </location>
</feature>
<sequence>MAALPNGATVDVRLTYGPLLIGVFFNMILYGVVATQQLAYLESTRRDRWPTKLFVWSIFVVLTANTVFDMHMMFQVTILQYGAPLDKLPTLFVTQPLSVVLVGFPIQIFFIWRIRSLTTFTIVPVVIFLFSLVSLGGGVWTVVMVPIAGTFRNIPLLYRSAEVWLISSAVTDLSIAATLAAILRAHKTGYRTTDTIVDKLVRMTVQTGLITALCSVLDVVCFLTPALRGETVNFIWNIPLPKLYAICLMSTLNARESLSAAMSNTRDVLTSGEFLGTAITVAPRAHNVELERRPPRHAEKSETRTVSEEDQTDEHKSSPVEFAGDALTATSEQRQIRPAEMQELSSPR</sequence>
<dbReference type="InterPro" id="IPR045339">
    <property type="entry name" value="DUF6534"/>
</dbReference>
<gene>
    <name evidence="4" type="ORF">MCHLO_14680</name>
</gene>
<dbReference type="Pfam" id="PF20152">
    <property type="entry name" value="DUF6534"/>
    <property type="match status" value="1"/>
</dbReference>
<dbReference type="EMBL" id="DF849584">
    <property type="protein sequence ID" value="GAT58226.1"/>
    <property type="molecule type" value="Genomic_DNA"/>
</dbReference>
<dbReference type="PANTHER" id="PTHR40465">
    <property type="entry name" value="CHROMOSOME 1, WHOLE GENOME SHOTGUN SEQUENCE"/>
    <property type="match status" value="1"/>
</dbReference>
<evidence type="ECO:0000313" key="5">
    <source>
        <dbReference type="Proteomes" id="UP000815677"/>
    </source>
</evidence>
<feature type="transmembrane region" description="Helical" evidence="2">
    <location>
        <begin position="163"/>
        <end position="183"/>
    </location>
</feature>
<proteinExistence type="predicted"/>
<feature type="transmembrane region" description="Helical" evidence="2">
    <location>
        <begin position="20"/>
        <end position="41"/>
    </location>
</feature>
<evidence type="ECO:0000259" key="3">
    <source>
        <dbReference type="Pfam" id="PF20152"/>
    </source>
</evidence>
<reference evidence="4" key="1">
    <citation type="submission" date="2014-09" db="EMBL/GenBank/DDBJ databases">
        <title>Genome sequence of the luminous mushroom Mycena chlorophos for searching fungal bioluminescence genes.</title>
        <authorList>
            <person name="Tanaka Y."/>
            <person name="Kasuga D."/>
            <person name="Oba Y."/>
            <person name="Hase S."/>
            <person name="Sato K."/>
            <person name="Oba Y."/>
            <person name="Sakakibara Y."/>
        </authorList>
    </citation>
    <scope>NUCLEOTIDE SEQUENCE</scope>
</reference>
<feature type="transmembrane region" description="Helical" evidence="2">
    <location>
        <begin position="92"/>
        <end position="112"/>
    </location>
</feature>
<keyword evidence="2" id="KW-1133">Transmembrane helix</keyword>
<keyword evidence="2" id="KW-0812">Transmembrane</keyword>
<keyword evidence="2" id="KW-0472">Membrane</keyword>
<evidence type="ECO:0000256" key="2">
    <source>
        <dbReference type="SAM" id="Phobius"/>
    </source>
</evidence>